<dbReference type="SUPFAM" id="SSF50022">
    <property type="entry name" value="ISP domain"/>
    <property type="match status" value="1"/>
</dbReference>
<name>A0A1W0B116_9NOCA</name>
<dbReference type="GO" id="GO:0051537">
    <property type="term" value="F:2 iron, 2 sulfur cluster binding"/>
    <property type="evidence" value="ECO:0007669"/>
    <property type="project" value="UniProtKB-KW"/>
</dbReference>
<dbReference type="PROSITE" id="PS51296">
    <property type="entry name" value="RIESKE"/>
    <property type="match status" value="1"/>
</dbReference>
<dbReference type="InterPro" id="IPR036922">
    <property type="entry name" value="Rieske_2Fe-2S_sf"/>
</dbReference>
<dbReference type="AlphaFoldDB" id="A0A1W0B116"/>
<dbReference type="GO" id="GO:0004497">
    <property type="term" value="F:monooxygenase activity"/>
    <property type="evidence" value="ECO:0007669"/>
    <property type="project" value="UniProtKB-ARBA"/>
</dbReference>
<dbReference type="Pfam" id="PF09990">
    <property type="entry name" value="DUF2231"/>
    <property type="match status" value="1"/>
</dbReference>
<feature type="transmembrane region" description="Helical" evidence="7">
    <location>
        <begin position="112"/>
        <end position="132"/>
    </location>
</feature>
<feature type="transmembrane region" description="Helical" evidence="7">
    <location>
        <begin position="79"/>
        <end position="100"/>
    </location>
</feature>
<keyword evidence="1" id="KW-0001">2Fe-2S</keyword>
<keyword evidence="7" id="KW-1133">Transmembrane helix</keyword>
<proteinExistence type="predicted"/>
<dbReference type="CDD" id="cd03467">
    <property type="entry name" value="Rieske"/>
    <property type="match status" value="1"/>
</dbReference>
<dbReference type="PANTHER" id="PTHR21266:SF60">
    <property type="entry name" value="3-KETOSTEROID-9-ALPHA-MONOOXYGENASE, OXYGENASE COMPONENT"/>
    <property type="match status" value="1"/>
</dbReference>
<feature type="domain" description="Rieske" evidence="8">
    <location>
        <begin position="184"/>
        <end position="279"/>
    </location>
</feature>
<dbReference type="PANTHER" id="PTHR21266">
    <property type="entry name" value="IRON-SULFUR DOMAIN CONTAINING PROTEIN"/>
    <property type="match status" value="1"/>
</dbReference>
<evidence type="ECO:0000256" key="6">
    <source>
        <dbReference type="SAM" id="MobiDB-lite"/>
    </source>
</evidence>
<dbReference type="EMBL" id="MUMY01000009">
    <property type="protein sequence ID" value="ONM48441.1"/>
    <property type="molecule type" value="Genomic_DNA"/>
</dbReference>
<feature type="transmembrane region" description="Helical" evidence="7">
    <location>
        <begin position="144"/>
        <end position="165"/>
    </location>
</feature>
<protein>
    <recommendedName>
        <fullName evidence="8">Rieske domain-containing protein</fullName>
    </recommendedName>
</protein>
<evidence type="ECO:0000256" key="5">
    <source>
        <dbReference type="ARBA" id="ARBA00023014"/>
    </source>
</evidence>
<evidence type="ECO:0000256" key="7">
    <source>
        <dbReference type="SAM" id="Phobius"/>
    </source>
</evidence>
<gene>
    <name evidence="9" type="ORF">B0T46_12095</name>
</gene>
<feature type="compositionally biased region" description="Basic and acidic residues" evidence="6">
    <location>
        <begin position="269"/>
        <end position="281"/>
    </location>
</feature>
<dbReference type="Pfam" id="PF00355">
    <property type="entry name" value="Rieske"/>
    <property type="match status" value="1"/>
</dbReference>
<evidence type="ECO:0000313" key="10">
    <source>
        <dbReference type="Proteomes" id="UP000188836"/>
    </source>
</evidence>
<keyword evidence="4" id="KW-0408">Iron</keyword>
<evidence type="ECO:0000259" key="8">
    <source>
        <dbReference type="PROSITE" id="PS51296"/>
    </source>
</evidence>
<sequence>MRPLTNTLEQARKLDAPAQTVAKTVRQLLSNHTLKDTISGTSVGHPVHPPLTDLVIGPLLATSLLDVLATRTGDRAAQLLITVGIAAGTPTALTGISDWADTELSDEKVRRLGLVHAVANASALLIYAASLTARRRGKRTRGKLLALTGATLLGGSGYLGGHMSYVRGVGVNQTAFDPGPEEWTPVVDATELRDRQPYPGEAADTPVLLVRDGSDIYAIHNRCGHRGCLLSNGELQGHVVTCACHGSQFDIRDGTLLRGPATTSQPAFDTRESDRRVEIRRSPQAGATR</sequence>
<evidence type="ECO:0000256" key="3">
    <source>
        <dbReference type="ARBA" id="ARBA00023002"/>
    </source>
</evidence>
<keyword evidence="7" id="KW-0812">Transmembrane</keyword>
<dbReference type="InterPro" id="IPR050584">
    <property type="entry name" value="Cholesterol_7-desaturase"/>
</dbReference>
<keyword evidence="10" id="KW-1185">Reference proteome</keyword>
<feature type="region of interest" description="Disordered" evidence="6">
    <location>
        <begin position="256"/>
        <end position="289"/>
    </location>
</feature>
<evidence type="ECO:0000256" key="2">
    <source>
        <dbReference type="ARBA" id="ARBA00022723"/>
    </source>
</evidence>
<dbReference type="Proteomes" id="UP000188836">
    <property type="component" value="Unassembled WGS sequence"/>
</dbReference>
<dbReference type="Gene3D" id="2.102.10.10">
    <property type="entry name" value="Rieske [2Fe-2S] iron-sulphur domain"/>
    <property type="match status" value="1"/>
</dbReference>
<evidence type="ECO:0000256" key="4">
    <source>
        <dbReference type="ARBA" id="ARBA00023004"/>
    </source>
</evidence>
<evidence type="ECO:0000256" key="1">
    <source>
        <dbReference type="ARBA" id="ARBA00022714"/>
    </source>
</evidence>
<reference evidence="9 10" key="1">
    <citation type="journal article" date="2016" name="Antonie Van Leeuwenhoek">
        <title>Nocardia donostiensis sp. nov., isolated from human respiratory specimens.</title>
        <authorList>
            <person name="Ercibengoa M."/>
            <person name="Bell M."/>
            <person name="Marimon J.M."/>
            <person name="Humrighouse B."/>
            <person name="Klenk H.P."/>
            <person name="Potter G."/>
            <person name="Perez-Trallero E."/>
        </authorList>
    </citation>
    <scope>NUCLEOTIDE SEQUENCE [LARGE SCALE GENOMIC DNA]</scope>
    <source>
        <strain evidence="9 10">X1655</strain>
    </source>
</reference>
<dbReference type="GO" id="GO:0046872">
    <property type="term" value="F:metal ion binding"/>
    <property type="evidence" value="ECO:0007669"/>
    <property type="project" value="UniProtKB-KW"/>
</dbReference>
<keyword evidence="3" id="KW-0560">Oxidoreductase</keyword>
<dbReference type="STRING" id="1538463.B0T36_05110"/>
<keyword evidence="2" id="KW-0479">Metal-binding</keyword>
<organism evidence="9 10">
    <name type="scientific">Nocardia donostiensis</name>
    <dbReference type="NCBI Taxonomy" id="1538463"/>
    <lineage>
        <taxon>Bacteria</taxon>
        <taxon>Bacillati</taxon>
        <taxon>Actinomycetota</taxon>
        <taxon>Actinomycetes</taxon>
        <taxon>Mycobacteriales</taxon>
        <taxon>Nocardiaceae</taxon>
        <taxon>Nocardia</taxon>
    </lineage>
</organism>
<dbReference type="InterPro" id="IPR019251">
    <property type="entry name" value="DUF2231_TM"/>
</dbReference>
<dbReference type="InterPro" id="IPR017941">
    <property type="entry name" value="Rieske_2Fe-2S"/>
</dbReference>
<keyword evidence="5" id="KW-0411">Iron-sulfur</keyword>
<dbReference type="GO" id="GO:0016705">
    <property type="term" value="F:oxidoreductase activity, acting on paired donors, with incorporation or reduction of molecular oxygen"/>
    <property type="evidence" value="ECO:0007669"/>
    <property type="project" value="UniProtKB-ARBA"/>
</dbReference>
<keyword evidence="7" id="KW-0472">Membrane</keyword>
<comment type="caution">
    <text evidence="9">The sequence shown here is derived from an EMBL/GenBank/DDBJ whole genome shotgun (WGS) entry which is preliminary data.</text>
</comment>
<accession>A0A1W0B116</accession>
<evidence type="ECO:0000313" key="9">
    <source>
        <dbReference type="EMBL" id="ONM48441.1"/>
    </source>
</evidence>